<evidence type="ECO:0000256" key="4">
    <source>
        <dbReference type="ARBA" id="ARBA00022737"/>
    </source>
</evidence>
<dbReference type="EC" id="2.5.1.60" evidence="6"/>
<keyword evidence="4" id="KW-0677">Repeat</keyword>
<evidence type="ECO:0000256" key="2">
    <source>
        <dbReference type="ARBA" id="ARBA00022602"/>
    </source>
</evidence>
<dbReference type="GO" id="GO:0004663">
    <property type="term" value="F:Rab geranylgeranyltransferase activity"/>
    <property type="evidence" value="ECO:0007669"/>
    <property type="project" value="UniProtKB-UniRule"/>
</dbReference>
<dbReference type="PANTHER" id="PTHR11129">
    <property type="entry name" value="PROTEIN FARNESYLTRANSFERASE ALPHA SUBUNIT/RAB GERANYLGERANYL TRANSFERASE ALPHA SUBUNIT"/>
    <property type="match status" value="1"/>
</dbReference>
<evidence type="ECO:0000256" key="1">
    <source>
        <dbReference type="ARBA" id="ARBA00006734"/>
    </source>
</evidence>
<sequence>MHGIKRRELTQEFLSKKRARDAEKIVTYRTLTKRVLDAKNEENYTLENLNATTRLLELNPEFNAVWNFRRDTITHLKDELDVVFWDQEIRFTTQQLKLFPKVYWIWNHRVWCLNAYPGSPVEKWQQELLLVNKLLTMDARNFHSWHYRRVVIKRLEQMTRTSLNQQELDYTTAMINANISNFSAWHLRATLLPKMFALSEIPNVKDFIQKEQRYITNAMFTDAEDQSVWYYIKWFVKSDCVLKVLSTEEYKIMLQELKDGIVMINLDEMEFSGKENMWCLKLLCFLETIQVEELGLDIDAMKPEYLRKLVSFDPLRKNRYRSLAEKKMILSRRDAC</sequence>
<name>A0A1G4J9N9_9SACH</name>
<dbReference type="Gene3D" id="1.25.40.120">
    <property type="entry name" value="Protein prenylyltransferase"/>
    <property type="match status" value="1"/>
</dbReference>
<reference evidence="8" key="1">
    <citation type="submission" date="2016-03" db="EMBL/GenBank/DDBJ databases">
        <authorList>
            <person name="Devillers Hugo."/>
        </authorList>
    </citation>
    <scope>NUCLEOTIDE SEQUENCE [LARGE SCALE GENOMIC DNA]</scope>
</reference>
<organism evidence="7 8">
    <name type="scientific">Lachancea meyersii CBS 8951</name>
    <dbReference type="NCBI Taxonomy" id="1266667"/>
    <lineage>
        <taxon>Eukaryota</taxon>
        <taxon>Fungi</taxon>
        <taxon>Dikarya</taxon>
        <taxon>Ascomycota</taxon>
        <taxon>Saccharomycotina</taxon>
        <taxon>Saccharomycetes</taxon>
        <taxon>Saccharomycetales</taxon>
        <taxon>Saccharomycetaceae</taxon>
        <taxon>Lachancea</taxon>
    </lineage>
</organism>
<dbReference type="Proteomes" id="UP000191144">
    <property type="component" value="Chromosome D"/>
</dbReference>
<evidence type="ECO:0000313" key="8">
    <source>
        <dbReference type="Proteomes" id="UP000191144"/>
    </source>
</evidence>
<comment type="catalytic activity">
    <reaction evidence="5 6">
        <text>geranylgeranyl diphosphate + L-cysteinyl-[protein] = S-geranylgeranyl-L-cysteinyl-[protein] + diphosphate</text>
        <dbReference type="Rhea" id="RHEA:21240"/>
        <dbReference type="Rhea" id="RHEA-COMP:10131"/>
        <dbReference type="Rhea" id="RHEA-COMP:11537"/>
        <dbReference type="ChEBI" id="CHEBI:29950"/>
        <dbReference type="ChEBI" id="CHEBI:33019"/>
        <dbReference type="ChEBI" id="CHEBI:57533"/>
        <dbReference type="ChEBI" id="CHEBI:86021"/>
        <dbReference type="EC" id="2.5.1.60"/>
    </reaction>
</comment>
<comment type="similarity">
    <text evidence="1 6">Belongs to the protein prenyltransferase subunit alpha family.</text>
</comment>
<dbReference type="InterPro" id="IPR002088">
    <property type="entry name" value="Prenyl_trans_a"/>
</dbReference>
<accession>A0A1G4J9N9</accession>
<dbReference type="OrthoDB" id="1658at2759"/>
<gene>
    <name evidence="7" type="ORF">LAME_0D07338G</name>
</gene>
<protein>
    <recommendedName>
        <fullName evidence="6">Geranylgeranyl transferase type-2 subunit alpha</fullName>
        <ecNumber evidence="6">2.5.1.60</ecNumber>
    </recommendedName>
    <alternativeName>
        <fullName evidence="6">Geranylgeranyl transferase type II subunit alpha</fullName>
    </alternativeName>
</protein>
<keyword evidence="2 6" id="KW-0637">Prenyltransferase</keyword>
<evidence type="ECO:0000256" key="5">
    <source>
        <dbReference type="ARBA" id="ARBA00047658"/>
    </source>
</evidence>
<dbReference type="EMBL" id="LT598482">
    <property type="protein sequence ID" value="SCU86709.1"/>
    <property type="molecule type" value="Genomic_DNA"/>
</dbReference>
<comment type="function">
    <text evidence="6">Catalyzes the transfer of a geranyl-geranyl moiety from geranyl-geranyl pyrophosphate to cysteines occuring in specific C-terminal amino acid sequences.</text>
</comment>
<keyword evidence="3 6" id="KW-0808">Transferase</keyword>
<dbReference type="Pfam" id="PF01239">
    <property type="entry name" value="PPTA"/>
    <property type="match status" value="4"/>
</dbReference>
<dbReference type="GO" id="GO:0097354">
    <property type="term" value="P:prenylation"/>
    <property type="evidence" value="ECO:0007669"/>
    <property type="project" value="UniProtKB-UniRule"/>
</dbReference>
<dbReference type="GO" id="GO:0005968">
    <property type="term" value="C:Rab-protein geranylgeranyltransferase complex"/>
    <property type="evidence" value="ECO:0007669"/>
    <property type="project" value="TreeGrafter"/>
</dbReference>
<dbReference type="PANTHER" id="PTHR11129:SF2">
    <property type="entry name" value="GERANYLGERANYL TRANSFERASE TYPE-2 SUBUNIT ALPHA"/>
    <property type="match status" value="1"/>
</dbReference>
<proteinExistence type="inferred from homology"/>
<evidence type="ECO:0000313" key="7">
    <source>
        <dbReference type="EMBL" id="SCU86709.1"/>
    </source>
</evidence>
<evidence type="ECO:0000256" key="3">
    <source>
        <dbReference type="ARBA" id="ARBA00022679"/>
    </source>
</evidence>
<dbReference type="AlphaFoldDB" id="A0A1G4J9N9"/>
<dbReference type="SUPFAM" id="SSF48439">
    <property type="entry name" value="Protein prenylyltransferase"/>
    <property type="match status" value="1"/>
</dbReference>
<dbReference type="PROSITE" id="PS51147">
    <property type="entry name" value="PFTA"/>
    <property type="match status" value="4"/>
</dbReference>
<evidence type="ECO:0000256" key="6">
    <source>
        <dbReference type="RuleBase" id="RU367120"/>
    </source>
</evidence>
<keyword evidence="8" id="KW-1185">Reference proteome</keyword>